<dbReference type="RefSeq" id="WP_155110606.1">
    <property type="nucleotide sequence ID" value="NZ_WMIB01000001.1"/>
</dbReference>
<feature type="chain" id="PRO_5039593248" evidence="1">
    <location>
        <begin position="23"/>
        <end position="192"/>
    </location>
</feature>
<proteinExistence type="predicted"/>
<dbReference type="EMBL" id="WMIB01000001">
    <property type="protein sequence ID" value="MTH52064.1"/>
    <property type="molecule type" value="Genomic_DNA"/>
</dbReference>
<gene>
    <name evidence="2" type="ORF">GKZ89_01505</name>
</gene>
<organism evidence="2 3">
    <name type="scientific">Metabacillus mangrovi</name>
    <dbReference type="NCBI Taxonomy" id="1491830"/>
    <lineage>
        <taxon>Bacteria</taxon>
        <taxon>Bacillati</taxon>
        <taxon>Bacillota</taxon>
        <taxon>Bacilli</taxon>
        <taxon>Bacillales</taxon>
        <taxon>Bacillaceae</taxon>
        <taxon>Metabacillus</taxon>
    </lineage>
</organism>
<reference evidence="2 3" key="1">
    <citation type="journal article" date="2017" name="Int. J. Syst. Evol. Microbiol.">
        <title>Bacillus mangrovi sp. nov., isolated from a sediment sample from a mangrove forest.</title>
        <authorList>
            <person name="Gupta V."/>
            <person name="Singh P.K."/>
            <person name="Korpole S."/>
            <person name="Tanuku N.R.S."/>
            <person name="Pinnaka A.K."/>
        </authorList>
    </citation>
    <scope>NUCLEOTIDE SEQUENCE [LARGE SCALE GENOMIC DNA]</scope>
    <source>
        <strain evidence="2 3">KCTC 33872</strain>
    </source>
</reference>
<name>A0A7X2V3G6_9BACI</name>
<keyword evidence="3" id="KW-1185">Reference proteome</keyword>
<dbReference type="OrthoDB" id="2412610at2"/>
<feature type="signal peptide" evidence="1">
    <location>
        <begin position="1"/>
        <end position="22"/>
    </location>
</feature>
<dbReference type="Pfam" id="PF09911">
    <property type="entry name" value="DUF2140"/>
    <property type="match status" value="1"/>
</dbReference>
<evidence type="ECO:0000313" key="2">
    <source>
        <dbReference type="EMBL" id="MTH52064.1"/>
    </source>
</evidence>
<accession>A0A7X2V3G6</accession>
<protein>
    <submittedName>
        <fullName evidence="2">DUF2140 family protein</fullName>
    </submittedName>
</protein>
<keyword evidence="1" id="KW-0732">Signal</keyword>
<sequence>MKKWKWAFFVLLALNAAAISIAAVLIFSPGEKRVPTQEDIEEGKAVALNVGAKKEALNELIDHYLRKEANADEYNYKVFLDDKVYFTGGIRAFGKDIDAKISFEPIVKKDGNMKLIVEDLSIGKLDLPVSFVLNYINTSYTLPEFVHIDEGSQSIDVDLTEIELANNYRAKADRFDLKNDEIRFDLFIPIEK</sequence>
<dbReference type="Proteomes" id="UP000434639">
    <property type="component" value="Unassembled WGS sequence"/>
</dbReference>
<dbReference type="InterPro" id="IPR018672">
    <property type="entry name" value="DUF2140"/>
</dbReference>
<comment type="caution">
    <text evidence="2">The sequence shown here is derived from an EMBL/GenBank/DDBJ whole genome shotgun (WGS) entry which is preliminary data.</text>
</comment>
<evidence type="ECO:0000256" key="1">
    <source>
        <dbReference type="SAM" id="SignalP"/>
    </source>
</evidence>
<dbReference type="AlphaFoldDB" id="A0A7X2V3G6"/>
<evidence type="ECO:0000313" key="3">
    <source>
        <dbReference type="Proteomes" id="UP000434639"/>
    </source>
</evidence>